<dbReference type="AlphaFoldDB" id="A0A016QMU6"/>
<dbReference type="Pfam" id="PF13560">
    <property type="entry name" value="HTH_31"/>
    <property type="match status" value="1"/>
</dbReference>
<sequence>MQMKRLREHREARGLSREALAREAGVSAALIQAHEQGRNHDTHVSVAAPLARALGITMEELFAIEDMGLRVKAEQVPA</sequence>
<dbReference type="PATRIC" id="fig|1476583.3.peg.2914"/>
<organism evidence="2 3">
    <name type="scientific">Deinococcus phoenicis</name>
    <dbReference type="NCBI Taxonomy" id="1476583"/>
    <lineage>
        <taxon>Bacteria</taxon>
        <taxon>Thermotogati</taxon>
        <taxon>Deinococcota</taxon>
        <taxon>Deinococci</taxon>
        <taxon>Deinococcales</taxon>
        <taxon>Deinococcaceae</taxon>
        <taxon>Deinococcus</taxon>
    </lineage>
</organism>
<dbReference type="GO" id="GO:0003677">
    <property type="term" value="F:DNA binding"/>
    <property type="evidence" value="ECO:0007669"/>
    <property type="project" value="InterPro"/>
</dbReference>
<dbReference type="Gene3D" id="1.10.260.40">
    <property type="entry name" value="lambda repressor-like DNA-binding domains"/>
    <property type="match status" value="1"/>
</dbReference>
<keyword evidence="3" id="KW-1185">Reference proteome</keyword>
<dbReference type="OrthoDB" id="9814553at2"/>
<proteinExistence type="predicted"/>
<dbReference type="InterPro" id="IPR001387">
    <property type="entry name" value="Cro/C1-type_HTH"/>
</dbReference>
<protein>
    <recommendedName>
        <fullName evidence="1">HTH cro/C1-type domain-containing protein</fullName>
    </recommendedName>
</protein>
<dbReference type="InterPro" id="IPR010982">
    <property type="entry name" value="Lambda_DNA-bd_dom_sf"/>
</dbReference>
<dbReference type="SMART" id="SM00530">
    <property type="entry name" value="HTH_XRE"/>
    <property type="match status" value="1"/>
</dbReference>
<comment type="caution">
    <text evidence="2">The sequence shown here is derived from an EMBL/GenBank/DDBJ whole genome shotgun (WGS) entry which is preliminary data.</text>
</comment>
<evidence type="ECO:0000313" key="3">
    <source>
        <dbReference type="Proteomes" id="UP000020492"/>
    </source>
</evidence>
<dbReference type="STRING" id="1476583.DEIPH_ctg052orf0052"/>
<feature type="domain" description="HTH cro/C1-type" evidence="1">
    <location>
        <begin position="6"/>
        <end position="61"/>
    </location>
</feature>
<dbReference type="RefSeq" id="WP_161636075.1">
    <property type="nucleotide sequence ID" value="NZ_JHAC01000050.1"/>
</dbReference>
<gene>
    <name evidence="2" type="ORF">DEIPH_ctg052orf0052</name>
</gene>
<dbReference type="CDD" id="cd00093">
    <property type="entry name" value="HTH_XRE"/>
    <property type="match status" value="1"/>
</dbReference>
<dbReference type="SUPFAM" id="SSF47413">
    <property type="entry name" value="lambda repressor-like DNA-binding domains"/>
    <property type="match status" value="1"/>
</dbReference>
<dbReference type="EMBL" id="JHAC01000050">
    <property type="protein sequence ID" value="EYB67054.1"/>
    <property type="molecule type" value="Genomic_DNA"/>
</dbReference>
<evidence type="ECO:0000259" key="1">
    <source>
        <dbReference type="PROSITE" id="PS50943"/>
    </source>
</evidence>
<reference evidence="2 3" key="1">
    <citation type="submission" date="2014-03" db="EMBL/GenBank/DDBJ databases">
        <title>Draft genome sequence of Deinococcus phoenicis 1P10ME.</title>
        <authorList>
            <person name="Stepanov V.G."/>
            <person name="Vaishampayan P."/>
            <person name="Venkateswaran K."/>
            <person name="Fox G.E."/>
        </authorList>
    </citation>
    <scope>NUCLEOTIDE SEQUENCE [LARGE SCALE GENOMIC DNA]</scope>
    <source>
        <strain evidence="2 3">1P10ME</strain>
    </source>
</reference>
<dbReference type="Proteomes" id="UP000020492">
    <property type="component" value="Unassembled WGS sequence"/>
</dbReference>
<dbReference type="PROSITE" id="PS50943">
    <property type="entry name" value="HTH_CROC1"/>
    <property type="match status" value="1"/>
</dbReference>
<name>A0A016QMU6_9DEIO</name>
<evidence type="ECO:0000313" key="2">
    <source>
        <dbReference type="EMBL" id="EYB67054.1"/>
    </source>
</evidence>
<accession>A0A016QMU6</accession>